<evidence type="ECO:0000256" key="2">
    <source>
        <dbReference type="SAM" id="Phobius"/>
    </source>
</evidence>
<evidence type="ECO:0008006" key="5">
    <source>
        <dbReference type="Google" id="ProtNLM"/>
    </source>
</evidence>
<keyword evidence="2" id="KW-0812">Transmembrane</keyword>
<feature type="compositionally biased region" description="Basic and acidic residues" evidence="1">
    <location>
        <begin position="396"/>
        <end position="417"/>
    </location>
</feature>
<dbReference type="GO" id="GO:0090313">
    <property type="term" value="P:regulation of protein targeting to membrane"/>
    <property type="evidence" value="ECO:0007669"/>
    <property type="project" value="TreeGrafter"/>
</dbReference>
<keyword evidence="2" id="KW-1133">Transmembrane helix</keyword>
<dbReference type="PANTHER" id="PTHR30441:SF8">
    <property type="entry name" value="DUF748 DOMAIN-CONTAINING PROTEIN"/>
    <property type="match status" value="1"/>
</dbReference>
<dbReference type="InterPro" id="IPR008023">
    <property type="entry name" value="DUF748"/>
</dbReference>
<feature type="compositionally biased region" description="Basic and acidic residues" evidence="1">
    <location>
        <begin position="366"/>
        <end position="382"/>
    </location>
</feature>
<gene>
    <name evidence="3" type="ORF">FPE01S_03_00370</name>
</gene>
<sequence length="417" mass="47610">MALTKTRKVVYISLGILLIGLVVLRILLPGILLRYVNRQLTRIDGYTGHVEDIDVALFRGAYTIDSIRLDKKSGKIPVPFFSAHEIDISIEWRALFNGKIVAEIEADRPKLNFVKGPTEATSQTDIDKDWTDVVDKLMPFKLNHFQVNNGEVHYRDFHSSPKVDVLAQHIEISARNLSNAKRDKDALPSPVTATADVYDGKVTVNMKMNALAKQPTFDLNTRMTTLSLVKLNDFLKAYGNFDVEKGTISLYTEAAAKDGRISGYTKPVIKDLKVVNWKEDKENPAKLVWESIVEGVAWVLNNKKEDQIATRAKFEGNIKDPDVNAWVIVGQLLRNAFIEALYPSLENSVNINSVGKQDEKKTFLQEIFDKDRKENNAPDDKKKSKKELRKERRKEKREEREKRREERKKENTASKNQ</sequence>
<accession>A0A0E9N2I0</accession>
<dbReference type="OrthoDB" id="9771783at2"/>
<keyword evidence="4" id="KW-1185">Reference proteome</keyword>
<dbReference type="PANTHER" id="PTHR30441">
    <property type="entry name" value="DUF748 DOMAIN-CONTAINING PROTEIN"/>
    <property type="match status" value="1"/>
</dbReference>
<proteinExistence type="predicted"/>
<dbReference type="STRING" id="1220578.FPE01S_03_00370"/>
<organism evidence="3 4">
    <name type="scientific">Flavihumibacter petaseus NBRC 106054</name>
    <dbReference type="NCBI Taxonomy" id="1220578"/>
    <lineage>
        <taxon>Bacteria</taxon>
        <taxon>Pseudomonadati</taxon>
        <taxon>Bacteroidota</taxon>
        <taxon>Chitinophagia</taxon>
        <taxon>Chitinophagales</taxon>
        <taxon>Chitinophagaceae</taxon>
        <taxon>Flavihumibacter</taxon>
    </lineage>
</organism>
<feature type="compositionally biased region" description="Basic residues" evidence="1">
    <location>
        <begin position="383"/>
        <end position="395"/>
    </location>
</feature>
<evidence type="ECO:0000313" key="3">
    <source>
        <dbReference type="EMBL" id="GAO43998.1"/>
    </source>
</evidence>
<evidence type="ECO:0000313" key="4">
    <source>
        <dbReference type="Proteomes" id="UP000033121"/>
    </source>
</evidence>
<reference evidence="3 4" key="1">
    <citation type="submission" date="2015-04" db="EMBL/GenBank/DDBJ databases">
        <title>Whole genome shotgun sequence of Flavihumibacter petaseus NBRC 106054.</title>
        <authorList>
            <person name="Miyazawa S."/>
            <person name="Hosoyama A."/>
            <person name="Hashimoto M."/>
            <person name="Noguchi M."/>
            <person name="Tsuchikane K."/>
            <person name="Ohji S."/>
            <person name="Yamazoe A."/>
            <person name="Ichikawa N."/>
            <person name="Kimura A."/>
            <person name="Fujita N."/>
        </authorList>
    </citation>
    <scope>NUCLEOTIDE SEQUENCE [LARGE SCALE GENOMIC DNA]</scope>
    <source>
        <strain evidence="3 4">NBRC 106054</strain>
    </source>
</reference>
<feature type="region of interest" description="Disordered" evidence="1">
    <location>
        <begin position="366"/>
        <end position="417"/>
    </location>
</feature>
<dbReference type="Proteomes" id="UP000033121">
    <property type="component" value="Unassembled WGS sequence"/>
</dbReference>
<dbReference type="InterPro" id="IPR052894">
    <property type="entry name" value="AsmA-related"/>
</dbReference>
<name>A0A0E9N2I0_9BACT</name>
<dbReference type="GO" id="GO:0005886">
    <property type="term" value="C:plasma membrane"/>
    <property type="evidence" value="ECO:0007669"/>
    <property type="project" value="TreeGrafter"/>
</dbReference>
<dbReference type="EMBL" id="BBWV01000003">
    <property type="protein sequence ID" value="GAO43998.1"/>
    <property type="molecule type" value="Genomic_DNA"/>
</dbReference>
<dbReference type="Pfam" id="PF05359">
    <property type="entry name" value="DUF748"/>
    <property type="match status" value="1"/>
</dbReference>
<dbReference type="RefSeq" id="WP_046369985.1">
    <property type="nucleotide sequence ID" value="NZ_BBWV01000003.1"/>
</dbReference>
<comment type="caution">
    <text evidence="3">The sequence shown here is derived from an EMBL/GenBank/DDBJ whole genome shotgun (WGS) entry which is preliminary data.</text>
</comment>
<feature type="transmembrane region" description="Helical" evidence="2">
    <location>
        <begin position="9"/>
        <end position="33"/>
    </location>
</feature>
<protein>
    <recommendedName>
        <fullName evidence="5">DUF748 domain-containing protein</fullName>
    </recommendedName>
</protein>
<dbReference type="AlphaFoldDB" id="A0A0E9N2I0"/>
<evidence type="ECO:0000256" key="1">
    <source>
        <dbReference type="SAM" id="MobiDB-lite"/>
    </source>
</evidence>
<keyword evidence="2" id="KW-0472">Membrane</keyword>